<dbReference type="Gene3D" id="2.60.40.10">
    <property type="entry name" value="Immunoglobulins"/>
    <property type="match status" value="1"/>
</dbReference>
<protein>
    <recommendedName>
        <fullName evidence="3">Ig-like domain-containing protein</fullName>
    </recommendedName>
</protein>
<proteinExistence type="predicted"/>
<feature type="transmembrane region" description="Helical" evidence="2">
    <location>
        <begin position="390"/>
        <end position="411"/>
    </location>
</feature>
<feature type="region of interest" description="Disordered" evidence="1">
    <location>
        <begin position="466"/>
        <end position="493"/>
    </location>
</feature>
<keyword evidence="2" id="KW-1133">Transmembrane helix</keyword>
<dbReference type="SUPFAM" id="SSF48726">
    <property type="entry name" value="Immunoglobulin"/>
    <property type="match status" value="1"/>
</dbReference>
<gene>
    <name evidence="4" type="ORF">MGAL_10B088478</name>
</gene>
<reference evidence="4" key="1">
    <citation type="submission" date="2018-11" db="EMBL/GenBank/DDBJ databases">
        <authorList>
            <person name="Alioto T."/>
            <person name="Alioto T."/>
        </authorList>
    </citation>
    <scope>NUCLEOTIDE SEQUENCE</scope>
</reference>
<evidence type="ECO:0000256" key="2">
    <source>
        <dbReference type="SAM" id="Phobius"/>
    </source>
</evidence>
<dbReference type="OrthoDB" id="6127275at2759"/>
<evidence type="ECO:0000256" key="1">
    <source>
        <dbReference type="SAM" id="MobiDB-lite"/>
    </source>
</evidence>
<keyword evidence="2" id="KW-0812">Transmembrane</keyword>
<evidence type="ECO:0000313" key="5">
    <source>
        <dbReference type="Proteomes" id="UP000596742"/>
    </source>
</evidence>
<feature type="compositionally biased region" description="Basic and acidic residues" evidence="1">
    <location>
        <begin position="467"/>
        <end position="476"/>
    </location>
</feature>
<comment type="caution">
    <text evidence="4">The sequence shown here is derived from an EMBL/GenBank/DDBJ whole genome shotgun (WGS) entry which is preliminary data.</text>
</comment>
<evidence type="ECO:0000259" key="3">
    <source>
        <dbReference type="PROSITE" id="PS50835"/>
    </source>
</evidence>
<dbReference type="InterPro" id="IPR036179">
    <property type="entry name" value="Ig-like_dom_sf"/>
</dbReference>
<organism evidence="4 5">
    <name type="scientific">Mytilus galloprovincialis</name>
    <name type="common">Mediterranean mussel</name>
    <dbReference type="NCBI Taxonomy" id="29158"/>
    <lineage>
        <taxon>Eukaryota</taxon>
        <taxon>Metazoa</taxon>
        <taxon>Spiralia</taxon>
        <taxon>Lophotrochozoa</taxon>
        <taxon>Mollusca</taxon>
        <taxon>Bivalvia</taxon>
        <taxon>Autobranchia</taxon>
        <taxon>Pteriomorphia</taxon>
        <taxon>Mytilida</taxon>
        <taxon>Mytiloidea</taxon>
        <taxon>Mytilidae</taxon>
        <taxon>Mytilinae</taxon>
        <taxon>Mytilus</taxon>
    </lineage>
</organism>
<sequence length="493" mass="55383">MPITAAADIYVEEAFYNIRYYAGKCFTTTQTGTCLPEVCQCSSRGLWYSHSFNVTQPDGFIYIKCSMLFDLREVYSDSLKVRIVEFSSPRIRPNENFPLSSGYLVTFSCNVDITNYYVTFQWDCLNNESVDTMIEETTNQSSTITRKLHLKHDNQTCTCISNVDGYIANAYLRVYVSKVPVLQINDSRVCNDSFSTSISCTISTEFSMYGFDMWEHTFRGIYIRSLKGKVDGRRSSLTIASCRFQDAGDYRCYGWTNVNGETFSANKSVSLYINGPPLIVSATKRLGQNVTLSVLFCSSSYPDPMWLHLGTPIKNSTQMTQILYNTSLPIQVYNVTVMCAGYMTNLTTELFMAGRFVACLKNDFGEVRKTFLVNLKKSKGFMVSFDFRSIIIGITALGICIVTSSVTVVLMKGRRKSSVVHVVGPHELSTIPIYHSAPSAEPVIHIYDSANAGYLEVIDYASSQSHYSERNNKESGDGVSNTTTNEHDYEEID</sequence>
<dbReference type="Proteomes" id="UP000596742">
    <property type="component" value="Unassembled WGS sequence"/>
</dbReference>
<feature type="domain" description="Ig-like" evidence="3">
    <location>
        <begin position="180"/>
        <end position="270"/>
    </location>
</feature>
<dbReference type="AlphaFoldDB" id="A0A8B6FUS3"/>
<keyword evidence="5" id="KW-1185">Reference proteome</keyword>
<dbReference type="EMBL" id="UYJE01007425">
    <property type="protein sequence ID" value="VDI54708.1"/>
    <property type="molecule type" value="Genomic_DNA"/>
</dbReference>
<dbReference type="InterPro" id="IPR007110">
    <property type="entry name" value="Ig-like_dom"/>
</dbReference>
<dbReference type="PROSITE" id="PS50835">
    <property type="entry name" value="IG_LIKE"/>
    <property type="match status" value="1"/>
</dbReference>
<evidence type="ECO:0000313" key="4">
    <source>
        <dbReference type="EMBL" id="VDI54708.1"/>
    </source>
</evidence>
<name>A0A8B6FUS3_MYTGA</name>
<accession>A0A8B6FUS3</accession>
<dbReference type="InterPro" id="IPR013783">
    <property type="entry name" value="Ig-like_fold"/>
</dbReference>
<keyword evidence="2" id="KW-0472">Membrane</keyword>